<sequence>MVTDVWNIQAWYATTGLLALIHYWPSGDQVSVRIRPWGIPTAALQCLRRWSLFLWGLLAAVSGMLVMFQPCADMIGLRFCFAALMAGLDLNFFSARRVHTSFIGMYNSFAMVLPASYGRSGVLTILLAHQFLSPGLSKVRVGGLRWLSAETLACYLRNARNAPNSNRLWNNLDEYFRQGWLIDRILERS</sequence>
<protein>
    <submittedName>
        <fullName evidence="2">Uncharacterized protein</fullName>
    </submittedName>
</protein>
<gene>
    <name evidence="2" type="ORF">PCOR1329_LOCUS24412</name>
</gene>
<keyword evidence="1" id="KW-0812">Transmembrane</keyword>
<feature type="transmembrane region" description="Helical" evidence="1">
    <location>
        <begin position="6"/>
        <end position="25"/>
    </location>
</feature>
<proteinExistence type="predicted"/>
<reference evidence="2" key="1">
    <citation type="submission" date="2023-10" db="EMBL/GenBank/DDBJ databases">
        <authorList>
            <person name="Chen Y."/>
            <person name="Shah S."/>
            <person name="Dougan E. K."/>
            <person name="Thang M."/>
            <person name="Chan C."/>
        </authorList>
    </citation>
    <scope>NUCLEOTIDE SEQUENCE [LARGE SCALE GENOMIC DNA]</scope>
</reference>
<keyword evidence="1" id="KW-1133">Transmembrane helix</keyword>
<dbReference type="EMBL" id="CAUYUJ010008402">
    <property type="protein sequence ID" value="CAK0823839.1"/>
    <property type="molecule type" value="Genomic_DNA"/>
</dbReference>
<evidence type="ECO:0000313" key="2">
    <source>
        <dbReference type="EMBL" id="CAK0823839.1"/>
    </source>
</evidence>
<name>A0ABN9RWV0_9DINO</name>
<keyword evidence="3" id="KW-1185">Reference proteome</keyword>
<keyword evidence="1" id="KW-0472">Membrane</keyword>
<feature type="transmembrane region" description="Helical" evidence="1">
    <location>
        <begin position="75"/>
        <end position="93"/>
    </location>
</feature>
<dbReference type="Proteomes" id="UP001189429">
    <property type="component" value="Unassembled WGS sequence"/>
</dbReference>
<comment type="caution">
    <text evidence="2">The sequence shown here is derived from an EMBL/GenBank/DDBJ whole genome shotgun (WGS) entry which is preliminary data.</text>
</comment>
<evidence type="ECO:0000313" key="3">
    <source>
        <dbReference type="Proteomes" id="UP001189429"/>
    </source>
</evidence>
<evidence type="ECO:0000256" key="1">
    <source>
        <dbReference type="SAM" id="Phobius"/>
    </source>
</evidence>
<organism evidence="2 3">
    <name type="scientific">Prorocentrum cordatum</name>
    <dbReference type="NCBI Taxonomy" id="2364126"/>
    <lineage>
        <taxon>Eukaryota</taxon>
        <taxon>Sar</taxon>
        <taxon>Alveolata</taxon>
        <taxon>Dinophyceae</taxon>
        <taxon>Prorocentrales</taxon>
        <taxon>Prorocentraceae</taxon>
        <taxon>Prorocentrum</taxon>
    </lineage>
</organism>
<feature type="transmembrane region" description="Helical" evidence="1">
    <location>
        <begin position="52"/>
        <end position="69"/>
    </location>
</feature>
<accession>A0ABN9RWV0</accession>